<proteinExistence type="predicted"/>
<evidence type="ECO:0000313" key="2">
    <source>
        <dbReference type="Proteomes" id="UP000431401"/>
    </source>
</evidence>
<dbReference type="AlphaFoldDB" id="A0A7K0DXA7"/>
<protein>
    <recommendedName>
        <fullName evidence="3">TIGR02677 family protein</fullName>
    </recommendedName>
</protein>
<gene>
    <name evidence="1" type="ORF">NRB56_50640</name>
</gene>
<name>A0A7K0DXA7_9NOCA</name>
<keyword evidence="2" id="KW-1185">Reference proteome</keyword>
<reference evidence="1 2" key="1">
    <citation type="submission" date="2019-10" db="EMBL/GenBank/DDBJ databases">
        <title>Nocardia macrotermitis sp. nov. and Nocardia aurantia sp. nov., isolated from the gut of fungus growing-termite Macrotermes natalensis.</title>
        <authorList>
            <person name="Benndorf R."/>
            <person name="Schwitalla J."/>
            <person name="Martin K."/>
            <person name="De Beer W."/>
            <person name="Kaster A.-K."/>
            <person name="Vollmers J."/>
            <person name="Poulsen M."/>
            <person name="Beemelmanns C."/>
        </authorList>
    </citation>
    <scope>NUCLEOTIDE SEQUENCE [LARGE SCALE GENOMIC DNA]</scope>
    <source>
        <strain evidence="1 2">RB56</strain>
    </source>
</reference>
<evidence type="ECO:0000313" key="1">
    <source>
        <dbReference type="EMBL" id="MQY29474.1"/>
    </source>
</evidence>
<dbReference type="Pfam" id="PF09660">
    <property type="entry name" value="DUF2397"/>
    <property type="match status" value="1"/>
</dbReference>
<dbReference type="EMBL" id="WEGI01000011">
    <property type="protein sequence ID" value="MQY29474.1"/>
    <property type="molecule type" value="Genomic_DNA"/>
</dbReference>
<sequence length="514" mass="57029">MTAGDETTEAAGTDPWAAYLPGQELVPAYLTSRFAAQYRAIVEVMLEAQDTSLTGMSFDEIGARLRAWLGERVESAVADRLVRDEVFPLDGRLDSLVNWGVLTRWQEPARTGEDFLRRRDRFQLTPVAARLHAFWTQELGSDEDAAADLTLAPRAIHDRLHQFAVAVRERRFPAAAAEYQQIITLQHGMAVAARTWQRSLAHALSGAPDPGKQEILWRTLQSYVGMWGEQVDIYTPTVAALIDELEPLLSEQIWRTCVRGALPPDAADAIVEPQVRRWVGTWTALRGWFAGGDGQARRLRRQLRDLVAPWARNMHILMDTGGALTRRSELLALARSIERAPDDESAWRMWDTAVGVFSARHLLVPAEGADEHAVAWADAEPAPITARFREHGHRAAVGKRTKAIDNSAGRAAARRARSAARAQRLAAEAELRTRSGTSMSTWAPLTEPQLEVLLDFLAVARARHGEPRRIAVTEDGRWQITLTGPPGGATTTLETAGGRFVTRDWFFELEPALS</sequence>
<accession>A0A7K0DXA7</accession>
<organism evidence="1 2">
    <name type="scientific">Nocardia aurantia</name>
    <dbReference type="NCBI Taxonomy" id="2585199"/>
    <lineage>
        <taxon>Bacteria</taxon>
        <taxon>Bacillati</taxon>
        <taxon>Actinomycetota</taxon>
        <taxon>Actinomycetes</taxon>
        <taxon>Mycobacteriales</taxon>
        <taxon>Nocardiaceae</taxon>
        <taxon>Nocardia</taxon>
    </lineage>
</organism>
<dbReference type="RefSeq" id="WP_153346362.1">
    <property type="nucleotide sequence ID" value="NZ_WEGI01000011.1"/>
</dbReference>
<evidence type="ECO:0008006" key="3">
    <source>
        <dbReference type="Google" id="ProtNLM"/>
    </source>
</evidence>
<dbReference type="InterPro" id="IPR013493">
    <property type="entry name" value="CHP02677"/>
</dbReference>
<dbReference type="OrthoDB" id="5508807at2"/>
<dbReference type="Proteomes" id="UP000431401">
    <property type="component" value="Unassembled WGS sequence"/>
</dbReference>
<comment type="caution">
    <text evidence="1">The sequence shown here is derived from an EMBL/GenBank/DDBJ whole genome shotgun (WGS) entry which is preliminary data.</text>
</comment>